<dbReference type="Proteomes" id="UP000692954">
    <property type="component" value="Unassembled WGS sequence"/>
</dbReference>
<dbReference type="PANTHER" id="PTHR24348:SF22">
    <property type="entry name" value="NON-SPECIFIC SERINE_THREONINE PROTEIN KINASE"/>
    <property type="match status" value="1"/>
</dbReference>
<dbReference type="AlphaFoldDB" id="A0A8S1PS24"/>
<evidence type="ECO:0000256" key="1">
    <source>
        <dbReference type="ARBA" id="ARBA00022679"/>
    </source>
</evidence>
<dbReference type="GO" id="GO:0010506">
    <property type="term" value="P:regulation of autophagy"/>
    <property type="evidence" value="ECO:0007669"/>
    <property type="project" value="InterPro"/>
</dbReference>
<evidence type="ECO:0000256" key="2">
    <source>
        <dbReference type="ARBA" id="ARBA00022741"/>
    </source>
</evidence>
<accession>A0A8S1PS24</accession>
<keyword evidence="2" id="KW-0547">Nucleotide-binding</keyword>
<dbReference type="Pfam" id="PF00069">
    <property type="entry name" value="Pkinase"/>
    <property type="match status" value="1"/>
</dbReference>
<proteinExistence type="predicted"/>
<comment type="caution">
    <text evidence="6">The sequence shown here is derived from an EMBL/GenBank/DDBJ whole genome shotgun (WGS) entry which is preliminary data.</text>
</comment>
<dbReference type="PROSITE" id="PS50011">
    <property type="entry name" value="PROTEIN_KINASE_DOM"/>
    <property type="match status" value="1"/>
</dbReference>
<evidence type="ECO:0000313" key="6">
    <source>
        <dbReference type="EMBL" id="CAD8105831.1"/>
    </source>
</evidence>
<dbReference type="PANTHER" id="PTHR24348">
    <property type="entry name" value="SERINE/THREONINE-PROTEIN KINASE UNC-51-RELATED"/>
    <property type="match status" value="1"/>
</dbReference>
<dbReference type="GO" id="GO:0005524">
    <property type="term" value="F:ATP binding"/>
    <property type="evidence" value="ECO:0007669"/>
    <property type="project" value="UniProtKB-KW"/>
</dbReference>
<dbReference type="SMART" id="SM00220">
    <property type="entry name" value="S_TKc"/>
    <property type="match status" value="1"/>
</dbReference>
<keyword evidence="7" id="KW-1185">Reference proteome</keyword>
<dbReference type="GO" id="GO:0005829">
    <property type="term" value="C:cytosol"/>
    <property type="evidence" value="ECO:0007669"/>
    <property type="project" value="TreeGrafter"/>
</dbReference>
<dbReference type="OrthoDB" id="312780at2759"/>
<evidence type="ECO:0000256" key="3">
    <source>
        <dbReference type="ARBA" id="ARBA00022777"/>
    </source>
</evidence>
<keyword evidence="1" id="KW-0808">Transferase</keyword>
<organism evidence="6 7">
    <name type="scientific">Paramecium sonneborni</name>
    <dbReference type="NCBI Taxonomy" id="65129"/>
    <lineage>
        <taxon>Eukaryota</taxon>
        <taxon>Sar</taxon>
        <taxon>Alveolata</taxon>
        <taxon>Ciliophora</taxon>
        <taxon>Intramacronucleata</taxon>
        <taxon>Oligohymenophorea</taxon>
        <taxon>Peniculida</taxon>
        <taxon>Parameciidae</taxon>
        <taxon>Paramecium</taxon>
    </lineage>
</organism>
<sequence length="522" mass="61988">MYQQNLPFEFKGSKEEIYICQQLIASGSEGQVYKGIRKDQPQLYLAIKFSFDTSNDELQFLYKLQKKQQTDNPFKHIIKYFDVIQDPKFLNNQEQLFKKYCFIMELGEKNLLEEVIQTNNYSENQKIEIIYQIAVGIQELHSVKQFHRDIKPENIIKIGDAWKLCDFGFLKHQISQNKTQNVGTPYYIAPEVFKQDSENFINYDQKIDVWSLGCIIYEIITGQLFFSGNSMQEIQKQIQNYCSIQKFNPLNQNTDQRFKNITNPKLQLLCKGMITVDSQKRYDILQVLQKLSELRQIPFTNVMQFPLYQQFQQTCSNQVSQNFQGLQNTFQQQIYPQNMQTLKTIDNKFQNSQNFTNNPKIQTLPAMNHLFYNNVQNQQNTQYSKQISFSNQKQTTQQQFPQFQQNNLNNFQNNQQIEFQYGENIDSLDMKKDNNQIIEQQKIILKQQFFELLSKSLDKVIKIEYKKEIQQFFDSSNDPITNYINNLDDKQDKQQIEFIAEKLTQFIKKRVDMVLQQGQGNK</sequence>
<dbReference type="GO" id="GO:0000045">
    <property type="term" value="P:autophagosome assembly"/>
    <property type="evidence" value="ECO:0007669"/>
    <property type="project" value="TreeGrafter"/>
</dbReference>
<name>A0A8S1PS24_9CILI</name>
<protein>
    <recommendedName>
        <fullName evidence="5">Protein kinase domain-containing protein</fullName>
    </recommendedName>
</protein>
<evidence type="ECO:0000256" key="4">
    <source>
        <dbReference type="ARBA" id="ARBA00022840"/>
    </source>
</evidence>
<evidence type="ECO:0000259" key="5">
    <source>
        <dbReference type="PROSITE" id="PS50011"/>
    </source>
</evidence>
<dbReference type="GO" id="GO:0000407">
    <property type="term" value="C:phagophore assembly site"/>
    <property type="evidence" value="ECO:0007669"/>
    <property type="project" value="TreeGrafter"/>
</dbReference>
<reference evidence="6" key="1">
    <citation type="submission" date="2021-01" db="EMBL/GenBank/DDBJ databases">
        <authorList>
            <consortium name="Genoscope - CEA"/>
            <person name="William W."/>
        </authorList>
    </citation>
    <scope>NUCLEOTIDE SEQUENCE</scope>
</reference>
<dbReference type="InterPro" id="IPR000719">
    <property type="entry name" value="Prot_kinase_dom"/>
</dbReference>
<evidence type="ECO:0000313" key="7">
    <source>
        <dbReference type="Proteomes" id="UP000692954"/>
    </source>
</evidence>
<keyword evidence="4" id="KW-0067">ATP-binding</keyword>
<dbReference type="GO" id="GO:0005776">
    <property type="term" value="C:autophagosome"/>
    <property type="evidence" value="ECO:0007669"/>
    <property type="project" value="TreeGrafter"/>
</dbReference>
<dbReference type="GO" id="GO:0004674">
    <property type="term" value="F:protein serine/threonine kinase activity"/>
    <property type="evidence" value="ECO:0007669"/>
    <property type="project" value="InterPro"/>
</dbReference>
<feature type="domain" description="Protein kinase" evidence="5">
    <location>
        <begin position="18"/>
        <end position="300"/>
    </location>
</feature>
<keyword evidence="3" id="KW-0418">Kinase</keyword>
<dbReference type="GO" id="GO:0016020">
    <property type="term" value="C:membrane"/>
    <property type="evidence" value="ECO:0007669"/>
    <property type="project" value="TreeGrafter"/>
</dbReference>
<dbReference type="EMBL" id="CAJJDN010000085">
    <property type="protein sequence ID" value="CAD8105831.1"/>
    <property type="molecule type" value="Genomic_DNA"/>
</dbReference>
<gene>
    <name evidence="6" type="ORF">PSON_ATCC_30995.1.T0850123</name>
</gene>
<dbReference type="InterPro" id="IPR045269">
    <property type="entry name" value="Atg1-like"/>
</dbReference>